<dbReference type="RefSeq" id="WP_213103148.1">
    <property type="nucleotide sequence ID" value="NZ_JAGYPM010000003.1"/>
</dbReference>
<comment type="caution">
    <text evidence="1">The sequence shown here is derived from an EMBL/GenBank/DDBJ whole genome shotgun (WGS) entry which is preliminary data.</text>
</comment>
<proteinExistence type="predicted"/>
<evidence type="ECO:0000313" key="2">
    <source>
        <dbReference type="Proteomes" id="UP000681027"/>
    </source>
</evidence>
<reference evidence="1 2" key="1">
    <citation type="submission" date="2021-05" db="EMBL/GenBank/DDBJ databases">
        <title>Novel Bacillus species.</title>
        <authorList>
            <person name="Liu G."/>
        </authorList>
    </citation>
    <scope>NUCLEOTIDE SEQUENCE [LARGE SCALE GENOMIC DNA]</scope>
    <source>
        <strain evidence="1 2">FJAT-49705</strain>
    </source>
</reference>
<keyword evidence="2" id="KW-1185">Reference proteome</keyword>
<dbReference type="EMBL" id="JAGYPM010000003">
    <property type="protein sequence ID" value="MBS4191730.1"/>
    <property type="molecule type" value="Genomic_DNA"/>
</dbReference>
<organism evidence="1 2">
    <name type="scientific">Cytobacillus citreus</name>
    <dbReference type="NCBI Taxonomy" id="2833586"/>
    <lineage>
        <taxon>Bacteria</taxon>
        <taxon>Bacillati</taxon>
        <taxon>Bacillota</taxon>
        <taxon>Bacilli</taxon>
        <taxon>Bacillales</taxon>
        <taxon>Bacillaceae</taxon>
        <taxon>Cytobacillus</taxon>
    </lineage>
</organism>
<name>A0ABS5NV77_9BACI</name>
<accession>A0ABS5NV77</accession>
<protein>
    <submittedName>
        <fullName evidence="1">Uncharacterized protein</fullName>
    </submittedName>
</protein>
<evidence type="ECO:0000313" key="1">
    <source>
        <dbReference type="EMBL" id="MBS4191730.1"/>
    </source>
</evidence>
<dbReference type="Proteomes" id="UP000681027">
    <property type="component" value="Unassembled WGS sequence"/>
</dbReference>
<gene>
    <name evidence="1" type="ORF">KHA94_16190</name>
</gene>
<sequence>MDEITMSNLLDKVNKHIEKYIGIKTDIIDNQYVQLLGDSSKVVSFIRNSSTLIIHKKFESFLNGFKEVTIPSEEQLNRLIDYINDEAKAEFVSDTFSKILLSKSSKACIIMGTLLKDMINKQDELSHDHLICFDALINFFDVDLKNYLVIFENVGKNKMSYLPTKRFSDQLKAEGIDNTSAWLTIEKCVSLQIINRYNELDLDINGDDPSFSDGDIDEYFKITGPGKLLYTYLTRIL</sequence>